<sequence length="587" mass="64448">MLIPRAVPCVLLSLLLLTATASSLQLVYAERHSPVLRQYSGLAVNGIEVLRAWLSQLNLATPHDDVDSKAVQRVLELVYSRGDLALFIGSTQLRVLKLYSGRGFLLTEEDVALTLLAVAKSVGVNLSDVGCDKAISKLLVNLYYGYELCPYNVTDIDEFMDYAMYLGRNASPSAVTPIVSALLILKLLYLGEVSVDANTFSQLYDELLYNKSLVTALFIKSLTAYHTPKLVNKGAAVTEIPVIEFLKGVGNTSADVKTFEKLVYSALLILEKYSVKDVKPSDILTAVFVALSSNPVDLLSIVNRSASIIAMDYDECAFTGSSDWAMHYEGGAPYIAQFIQSTISSLSKNTSYSHLPTGSAEFMEAVGEGEQSSVFYMQPSANRLRQRIAISADAFGRRVRAVEDVVTRANVVVLAELAISTSTEPQALQHSIIVVREGPGSHQVLLLILLFAPLAVVALLLRGRLLAILSYTPLRRLWVRSSSEVMSSRRLPLDKRYLVLQRFWDLVAELARRVGIRIEACNTHREVLGMLKNSGKASSSVVGLVERATLAYEVVRYSGEWRGDELELLSNLLKDIERGCLGNVGQL</sequence>
<dbReference type="EMBL" id="DTFF01000063">
    <property type="protein sequence ID" value="HGI88133.1"/>
    <property type="molecule type" value="Genomic_DNA"/>
</dbReference>
<protein>
    <recommendedName>
        <fullName evidence="3">DUF4129 domain-containing protein</fullName>
    </recommendedName>
</protein>
<feature type="transmembrane region" description="Helical" evidence="1">
    <location>
        <begin position="444"/>
        <end position="461"/>
    </location>
</feature>
<evidence type="ECO:0000256" key="1">
    <source>
        <dbReference type="SAM" id="Phobius"/>
    </source>
</evidence>
<evidence type="ECO:0000313" key="2">
    <source>
        <dbReference type="EMBL" id="HGI88133.1"/>
    </source>
</evidence>
<evidence type="ECO:0008006" key="3">
    <source>
        <dbReference type="Google" id="ProtNLM"/>
    </source>
</evidence>
<keyword evidence="1" id="KW-1133">Transmembrane helix</keyword>
<accession>A0A7C4BCN2</accession>
<proteinExistence type="predicted"/>
<dbReference type="AlphaFoldDB" id="A0A7C4BCN2"/>
<gene>
    <name evidence="2" type="ORF">ENV14_07095</name>
</gene>
<keyword evidence="1" id="KW-0812">Transmembrane</keyword>
<comment type="caution">
    <text evidence="2">The sequence shown here is derived from an EMBL/GenBank/DDBJ whole genome shotgun (WGS) entry which is preliminary data.</text>
</comment>
<reference evidence="2" key="1">
    <citation type="journal article" date="2020" name="mSystems">
        <title>Genome- and Community-Level Interaction Insights into Carbon Utilization and Element Cycling Functions of Hydrothermarchaeota in Hydrothermal Sediment.</title>
        <authorList>
            <person name="Zhou Z."/>
            <person name="Liu Y."/>
            <person name="Xu W."/>
            <person name="Pan J."/>
            <person name="Luo Z.H."/>
            <person name="Li M."/>
        </authorList>
    </citation>
    <scope>NUCLEOTIDE SEQUENCE [LARGE SCALE GENOMIC DNA]</scope>
    <source>
        <strain evidence="2">SpSt-732</strain>
    </source>
</reference>
<organism evidence="2">
    <name type="scientific">Ignisphaera aggregans</name>
    <dbReference type="NCBI Taxonomy" id="334771"/>
    <lineage>
        <taxon>Archaea</taxon>
        <taxon>Thermoproteota</taxon>
        <taxon>Thermoprotei</taxon>
        <taxon>Desulfurococcales</taxon>
        <taxon>Desulfurococcaceae</taxon>
        <taxon>Ignisphaera</taxon>
    </lineage>
</organism>
<name>A0A7C4BCN2_9CREN</name>
<keyword evidence="1" id="KW-0472">Membrane</keyword>